<evidence type="ECO:0000256" key="1">
    <source>
        <dbReference type="PROSITE-ProRule" id="PRU00221"/>
    </source>
</evidence>
<dbReference type="EMBL" id="MU069511">
    <property type="protein sequence ID" value="KAF5840507.1"/>
    <property type="molecule type" value="Genomic_DNA"/>
</dbReference>
<feature type="compositionally biased region" description="Polar residues" evidence="2">
    <location>
        <begin position="307"/>
        <end position="329"/>
    </location>
</feature>
<feature type="compositionally biased region" description="Polar residues" evidence="2">
    <location>
        <begin position="275"/>
        <end position="293"/>
    </location>
</feature>
<dbReference type="InterPro" id="IPR015943">
    <property type="entry name" value="WD40/YVTN_repeat-like_dom_sf"/>
</dbReference>
<evidence type="ECO:0000313" key="3">
    <source>
        <dbReference type="EMBL" id="KAF5840507.1"/>
    </source>
</evidence>
<dbReference type="SMART" id="SM00320">
    <property type="entry name" value="WD40"/>
    <property type="match status" value="4"/>
</dbReference>
<dbReference type="PROSITE" id="PS50082">
    <property type="entry name" value="WD_REPEATS_2"/>
    <property type="match status" value="2"/>
</dbReference>
<sequence length="349" mass="37208">MLNTRLAKTSSFRNNMATAEAMWEQLLPGMHAGSIISVSMAVRKELVVTASDDLTVRVWGIRPLRLVATHLCHHLPLAVAVDPGASELVVAYVDCVRLYSVVEGMLLEVGGLYLPSPRPSSQSGEASHDDSAPARELSKVSIICYSPTGHMLALVGGISGREVLVYSALHRSLLARLTGHYSPVQDISWSEDGLYLCTVSDGAVYTWHMEGFRRLQEDTTKGHNNNCVACTPDFSHLIVGESLQGLRMLATSRAAKHSQVPEGSDDGSMAASEQVKPQTGTALKSGTRPNSTLKPGAGGNPTRRSDVSQQGRQGSNQGASDGEATTHSSNVRCVEGGVLHIRASITKLG</sequence>
<keyword evidence="4" id="KW-1185">Reference proteome</keyword>
<feature type="repeat" description="WD" evidence="1">
    <location>
        <begin position="177"/>
        <end position="217"/>
    </location>
</feature>
<evidence type="ECO:0000313" key="4">
    <source>
        <dbReference type="Proteomes" id="UP000815325"/>
    </source>
</evidence>
<protein>
    <submittedName>
        <fullName evidence="3">WD40-repeat-containing domain protein</fullName>
    </submittedName>
</protein>
<dbReference type="SUPFAM" id="SSF50978">
    <property type="entry name" value="WD40 repeat-like"/>
    <property type="match status" value="1"/>
</dbReference>
<evidence type="ECO:0000256" key="2">
    <source>
        <dbReference type="SAM" id="MobiDB-lite"/>
    </source>
</evidence>
<dbReference type="InterPro" id="IPR036322">
    <property type="entry name" value="WD40_repeat_dom_sf"/>
</dbReference>
<dbReference type="Gene3D" id="2.130.10.10">
    <property type="entry name" value="YVTN repeat-like/Quinoprotein amine dehydrogenase"/>
    <property type="match status" value="1"/>
</dbReference>
<dbReference type="PANTHER" id="PTHR32215:SF0">
    <property type="entry name" value="CILIA- AND FLAGELLA-ASSOCIATED PROTEIN 57"/>
    <property type="match status" value="1"/>
</dbReference>
<dbReference type="Proteomes" id="UP000815325">
    <property type="component" value="Unassembled WGS sequence"/>
</dbReference>
<feature type="region of interest" description="Disordered" evidence="2">
    <location>
        <begin position="254"/>
        <end position="329"/>
    </location>
</feature>
<reference evidence="3" key="1">
    <citation type="submission" date="2017-08" db="EMBL/GenBank/DDBJ databases">
        <authorList>
            <person name="Polle J.E."/>
            <person name="Barry K."/>
            <person name="Cushman J."/>
            <person name="Schmutz J."/>
            <person name="Tran D."/>
            <person name="Hathwaick L.T."/>
            <person name="Yim W.C."/>
            <person name="Jenkins J."/>
            <person name="Mckie-Krisberg Z.M."/>
            <person name="Prochnik S."/>
            <person name="Lindquist E."/>
            <person name="Dockter R.B."/>
            <person name="Adam C."/>
            <person name="Molina H."/>
            <person name="Bunkerborg J."/>
            <person name="Jin E."/>
            <person name="Buchheim M."/>
            <person name="Magnuson J."/>
        </authorList>
    </citation>
    <scope>NUCLEOTIDE SEQUENCE</scope>
    <source>
        <strain evidence="3">CCAP 19/18</strain>
    </source>
</reference>
<dbReference type="Pfam" id="PF00400">
    <property type="entry name" value="WD40"/>
    <property type="match status" value="2"/>
</dbReference>
<dbReference type="InterPro" id="IPR001680">
    <property type="entry name" value="WD40_rpt"/>
</dbReference>
<accession>A0ABQ7H0X1</accession>
<organism evidence="3 4">
    <name type="scientific">Dunaliella salina</name>
    <name type="common">Green alga</name>
    <name type="synonym">Protococcus salinus</name>
    <dbReference type="NCBI Taxonomy" id="3046"/>
    <lineage>
        <taxon>Eukaryota</taxon>
        <taxon>Viridiplantae</taxon>
        <taxon>Chlorophyta</taxon>
        <taxon>core chlorophytes</taxon>
        <taxon>Chlorophyceae</taxon>
        <taxon>CS clade</taxon>
        <taxon>Chlamydomonadales</taxon>
        <taxon>Dunaliellaceae</taxon>
        <taxon>Dunaliella</taxon>
    </lineage>
</organism>
<dbReference type="PANTHER" id="PTHR32215">
    <property type="entry name" value="CILIA- AND FLAGELLA-ASSOCIATED PROTEIN 57"/>
    <property type="match status" value="1"/>
</dbReference>
<feature type="repeat" description="WD" evidence="1">
    <location>
        <begin position="28"/>
        <end position="69"/>
    </location>
</feature>
<keyword evidence="1" id="KW-0853">WD repeat</keyword>
<dbReference type="InterPro" id="IPR052993">
    <property type="entry name" value="CFA-57"/>
</dbReference>
<gene>
    <name evidence="3" type="ORF">DUNSADRAFT_16448</name>
</gene>
<proteinExistence type="predicted"/>
<comment type="caution">
    <text evidence="3">The sequence shown here is derived from an EMBL/GenBank/DDBJ whole genome shotgun (WGS) entry which is preliminary data.</text>
</comment>
<name>A0ABQ7H0X1_DUNSA</name>